<feature type="non-terminal residue" evidence="1">
    <location>
        <position position="55"/>
    </location>
</feature>
<accession>A0AAV7T9E3</accession>
<feature type="non-terminal residue" evidence="1">
    <location>
        <position position="1"/>
    </location>
</feature>
<dbReference type="Proteomes" id="UP001066276">
    <property type="component" value="Chromosome 4_1"/>
</dbReference>
<comment type="caution">
    <text evidence="1">The sequence shown here is derived from an EMBL/GenBank/DDBJ whole genome shotgun (WGS) entry which is preliminary data.</text>
</comment>
<proteinExistence type="predicted"/>
<evidence type="ECO:0000313" key="2">
    <source>
        <dbReference type="Proteomes" id="UP001066276"/>
    </source>
</evidence>
<organism evidence="1 2">
    <name type="scientific">Pleurodeles waltl</name>
    <name type="common">Iberian ribbed newt</name>
    <dbReference type="NCBI Taxonomy" id="8319"/>
    <lineage>
        <taxon>Eukaryota</taxon>
        <taxon>Metazoa</taxon>
        <taxon>Chordata</taxon>
        <taxon>Craniata</taxon>
        <taxon>Vertebrata</taxon>
        <taxon>Euteleostomi</taxon>
        <taxon>Amphibia</taxon>
        <taxon>Batrachia</taxon>
        <taxon>Caudata</taxon>
        <taxon>Salamandroidea</taxon>
        <taxon>Salamandridae</taxon>
        <taxon>Pleurodelinae</taxon>
        <taxon>Pleurodeles</taxon>
    </lineage>
</organism>
<dbReference type="AlphaFoldDB" id="A0AAV7T9E3"/>
<protein>
    <submittedName>
        <fullName evidence="1">Uncharacterized protein</fullName>
    </submittedName>
</protein>
<name>A0AAV7T9E3_PLEWA</name>
<reference evidence="1" key="1">
    <citation type="journal article" date="2022" name="bioRxiv">
        <title>Sequencing and chromosome-scale assembly of the giantPleurodeles waltlgenome.</title>
        <authorList>
            <person name="Brown T."/>
            <person name="Elewa A."/>
            <person name="Iarovenko S."/>
            <person name="Subramanian E."/>
            <person name="Araus A.J."/>
            <person name="Petzold A."/>
            <person name="Susuki M."/>
            <person name="Suzuki K.-i.T."/>
            <person name="Hayashi T."/>
            <person name="Toyoda A."/>
            <person name="Oliveira C."/>
            <person name="Osipova E."/>
            <person name="Leigh N.D."/>
            <person name="Simon A."/>
            <person name="Yun M.H."/>
        </authorList>
    </citation>
    <scope>NUCLEOTIDE SEQUENCE</scope>
    <source>
        <strain evidence="1">20211129_DDA</strain>
        <tissue evidence="1">Liver</tissue>
    </source>
</reference>
<gene>
    <name evidence="1" type="ORF">NDU88_005083</name>
</gene>
<sequence length="55" mass="6159">DDDIAAPKAWGIKTEDNPSGNRAAVMKVTTKTQLLEPKKGSSHYFSFHLCRGHRF</sequence>
<keyword evidence="2" id="KW-1185">Reference proteome</keyword>
<evidence type="ECO:0000313" key="1">
    <source>
        <dbReference type="EMBL" id="KAJ1173245.1"/>
    </source>
</evidence>
<dbReference type="EMBL" id="JANPWB010000007">
    <property type="protein sequence ID" value="KAJ1173245.1"/>
    <property type="molecule type" value="Genomic_DNA"/>
</dbReference>